<reference evidence="3 4" key="1">
    <citation type="journal article" date="2015" name="Nature">
        <title>rRNA introns, odd ribosomes, and small enigmatic genomes across a large radiation of phyla.</title>
        <authorList>
            <person name="Brown C.T."/>
            <person name="Hug L.A."/>
            <person name="Thomas B.C."/>
            <person name="Sharon I."/>
            <person name="Castelle C.J."/>
            <person name="Singh A."/>
            <person name="Wilkins M.J."/>
            <person name="Williams K.H."/>
            <person name="Banfield J.F."/>
        </authorList>
    </citation>
    <scope>NUCLEOTIDE SEQUENCE [LARGE SCALE GENOMIC DNA]</scope>
</reference>
<protein>
    <submittedName>
        <fullName evidence="3">Serine-rich adhesin, platelet-type</fullName>
    </submittedName>
</protein>
<dbReference type="InterPro" id="IPR002477">
    <property type="entry name" value="Peptidoglycan-bd-like"/>
</dbReference>
<dbReference type="Gene3D" id="1.10.101.10">
    <property type="entry name" value="PGBD-like superfamily/PGBD"/>
    <property type="match status" value="1"/>
</dbReference>
<accession>A0A0G1UBK9</accession>
<dbReference type="EMBL" id="LCPF01000001">
    <property type="protein sequence ID" value="KKU91502.1"/>
    <property type="molecule type" value="Genomic_DNA"/>
</dbReference>
<keyword evidence="1" id="KW-0732">Signal</keyword>
<proteinExistence type="predicted"/>
<comment type="caution">
    <text evidence="3">The sequence shown here is derived from an EMBL/GenBank/DDBJ whole genome shotgun (WGS) entry which is preliminary data.</text>
</comment>
<name>A0A0G1UBK9_9BACT</name>
<dbReference type="InterPro" id="IPR036365">
    <property type="entry name" value="PGBD-like_sf"/>
</dbReference>
<organism evidence="3 4">
    <name type="scientific">Candidatus Jorgensenbacteria bacterium GW2011_GWA1_48_11</name>
    <dbReference type="NCBI Taxonomy" id="1618660"/>
    <lineage>
        <taxon>Bacteria</taxon>
        <taxon>Candidatus Joergenseniibacteriota</taxon>
    </lineage>
</organism>
<feature type="chain" id="PRO_5002540062" evidence="1">
    <location>
        <begin position="29"/>
        <end position="1133"/>
    </location>
</feature>
<feature type="signal peptide" evidence="1">
    <location>
        <begin position="1"/>
        <end position="28"/>
    </location>
</feature>
<evidence type="ECO:0000313" key="4">
    <source>
        <dbReference type="Proteomes" id="UP000034956"/>
    </source>
</evidence>
<evidence type="ECO:0000256" key="1">
    <source>
        <dbReference type="SAM" id="SignalP"/>
    </source>
</evidence>
<dbReference type="PATRIC" id="fig|1618660.3.peg.112"/>
<dbReference type="Proteomes" id="UP000034956">
    <property type="component" value="Unassembled WGS sequence"/>
</dbReference>
<dbReference type="Pfam" id="PF01471">
    <property type="entry name" value="PG_binding_1"/>
    <property type="match status" value="1"/>
</dbReference>
<dbReference type="InterPro" id="IPR036366">
    <property type="entry name" value="PGBDSf"/>
</dbReference>
<sequence length="1133" mass="114291">MKRKLVSIGLSLTTMVWLVGASFPVAGAATTAELQAQIAALLQQIQALQAQLGTAGTGTVTSSFTRDLTVGSKGTDVSALQQVLINAGFLNIAAPTAYFGPLTRTALAAWQKSRSISPAVGYFGPLTRAAIGSTAGTTTTGTTGPVVVVPAGTDLVVSLAADTPGARTLGSGTAFNPALKVSLTAGSKAVNVTGVTLMKSGFVANTNLNGVDVVDASGVRHGNVITSINADNTIGITFPAAPITVAAGQSTSFLVRFNLLTGNYNGTVGFSVAAASAITADTTSISGTFPITGNAMNVVNGGSALASTTLDVLTSTGSSTLNVDPAAEQEITKFRIQENSSNEGVYLWSLTLYNYGNASAGDYGDVQLLDQTGTVLASANPVGQNVTFNLATPFFIDKGLTKDFTVKAKLLGGTTKTVQLVVYNNYDIDMRGATTGVSVIPGAGTNDSSFPVGNGFNIQTIGSGTATLTRTTDSPSNAITPGANNVVLAKYSFKPTGENMELRQVSFYIATSTVGAHVLTGTVYVKVNGATVYSTGASSVSATTASTFTLSTYAIATQGQDNYITIESSIPSTATAIDSYQVKEFDIIQVKRLVTNDLLDPATAATDGIALAVKAAALSVTTLAQPTANSVVVGTNGYVFAQIQLNSQAGGEDVSVTKIIVTDTSSDSLYTGITNLVMYNGDPNAGGTALTTSASTATNAATVTFNFSSAITVARATPVNLYLTANVASSTSASVTHTFRVASSTSALTAVGKDTGNSLTNGSDITFAGNGQAQTIVTSGNLTVSLVSGAGASPSTAQTAQIGTSQGTWFAFKLTSQYELQKITSLKLTATSSGSTGLATSTLINVKLYQDTAATPFAQASQFASCANGECTLTFPSSGTVDNLLSAAVPTTGTTIYVKADIGAGGVSNLGNSFKLSIASTTHITVKGAVSASTSGTVTGAPTASAFTFVVPQSVAVSAGSVNTESGTGAGITVASFKIANNGTAPILLSTSTLTFTNGGSASTSLNFKIYASTVGGGETDTSGWNSGNGYTAVAGTTGASSTISFATTTITAAEQQIDGGSHRWFTIKTSAAAANNNTFQFSVSALGNILFNAAESSLGYSGNPSSDSDLTDTIMDLYMSGVPSLATVTAKT</sequence>
<feature type="domain" description="Peptidoglycan binding-like" evidence="2">
    <location>
        <begin position="74"/>
        <end position="131"/>
    </location>
</feature>
<gene>
    <name evidence="3" type="ORF">UY23_C0001G0108</name>
</gene>
<evidence type="ECO:0000259" key="2">
    <source>
        <dbReference type="Pfam" id="PF01471"/>
    </source>
</evidence>
<evidence type="ECO:0000313" key="3">
    <source>
        <dbReference type="EMBL" id="KKU91502.1"/>
    </source>
</evidence>
<dbReference type="SUPFAM" id="SSF47090">
    <property type="entry name" value="PGBD-like"/>
    <property type="match status" value="1"/>
</dbReference>
<dbReference type="AlphaFoldDB" id="A0A0G1UBK9"/>